<evidence type="ECO:0000313" key="2">
    <source>
        <dbReference type="EMBL" id="WIM93136.1"/>
    </source>
</evidence>
<organism evidence="2 3">
    <name type="scientific">Actinoplanes oblitus</name>
    <dbReference type="NCBI Taxonomy" id="3040509"/>
    <lineage>
        <taxon>Bacteria</taxon>
        <taxon>Bacillati</taxon>
        <taxon>Actinomycetota</taxon>
        <taxon>Actinomycetes</taxon>
        <taxon>Micromonosporales</taxon>
        <taxon>Micromonosporaceae</taxon>
        <taxon>Actinoplanes</taxon>
    </lineage>
</organism>
<sequence>MVFDDSGVPPRQDIPRSLFSGASPVPPPTPGHFHCVEAAVKKLRKPTPERVLATANAYAQDRGLQIPVSAGMVEYVLQVLNPPHP</sequence>
<gene>
    <name evidence="2" type="ORF">ACTOB_005103</name>
</gene>
<name>A0ABY8W7M2_9ACTN</name>
<proteinExistence type="predicted"/>
<keyword evidence="3" id="KW-1185">Reference proteome</keyword>
<reference evidence="2 3" key="1">
    <citation type="submission" date="2023-06" db="EMBL/GenBank/DDBJ databases">
        <authorList>
            <person name="Yushchuk O."/>
            <person name="Binda E."/>
            <person name="Ruckert-Reed C."/>
            <person name="Fedorenko V."/>
            <person name="Kalinowski J."/>
            <person name="Marinelli F."/>
        </authorList>
    </citation>
    <scope>NUCLEOTIDE SEQUENCE [LARGE SCALE GENOMIC DNA]</scope>
    <source>
        <strain evidence="2 3">NRRL 3884</strain>
    </source>
</reference>
<evidence type="ECO:0000313" key="3">
    <source>
        <dbReference type="Proteomes" id="UP001240150"/>
    </source>
</evidence>
<dbReference type="Proteomes" id="UP001240150">
    <property type="component" value="Chromosome"/>
</dbReference>
<dbReference type="EMBL" id="CP126980">
    <property type="protein sequence ID" value="WIM93136.1"/>
    <property type="molecule type" value="Genomic_DNA"/>
</dbReference>
<feature type="region of interest" description="Disordered" evidence="1">
    <location>
        <begin position="1"/>
        <end position="26"/>
    </location>
</feature>
<dbReference type="RefSeq" id="WP_284914344.1">
    <property type="nucleotide sequence ID" value="NZ_CP126980.1"/>
</dbReference>
<accession>A0ABY8W7M2</accession>
<evidence type="ECO:0000256" key="1">
    <source>
        <dbReference type="SAM" id="MobiDB-lite"/>
    </source>
</evidence>
<protein>
    <submittedName>
        <fullName evidence="2">Uncharacterized protein</fullName>
    </submittedName>
</protein>